<reference evidence="2 3" key="1">
    <citation type="submission" date="2023-01" db="EMBL/GenBank/DDBJ databases">
        <title>Analysis of 21 Apiospora genomes using comparative genomics revels a genus with tremendous synthesis potential of carbohydrate active enzymes and secondary metabolites.</title>
        <authorList>
            <person name="Sorensen T."/>
        </authorList>
    </citation>
    <scope>NUCLEOTIDE SEQUENCE [LARGE SCALE GENOMIC DNA]</scope>
    <source>
        <strain evidence="2 3">CBS 83171</strain>
    </source>
</reference>
<proteinExistence type="predicted"/>
<sequence length="90" mass="9772">MFAPCVPLVNAKLTGYRSSVKTTDAVYDSQSHHGAPVLASRRSSSGHQKSSKSSSKVKDKSGKMNKPKSTEAEKKQRQEEDLMGVGSQFD</sequence>
<accession>A0ABR1UP72</accession>
<name>A0ABR1UP72_9PEZI</name>
<keyword evidence="3" id="KW-1185">Reference proteome</keyword>
<evidence type="ECO:0000313" key="2">
    <source>
        <dbReference type="EMBL" id="KAK8060722.1"/>
    </source>
</evidence>
<feature type="region of interest" description="Disordered" evidence="1">
    <location>
        <begin position="21"/>
        <end position="90"/>
    </location>
</feature>
<organism evidence="2 3">
    <name type="scientific">Apiospora saccharicola</name>
    <dbReference type="NCBI Taxonomy" id="335842"/>
    <lineage>
        <taxon>Eukaryota</taxon>
        <taxon>Fungi</taxon>
        <taxon>Dikarya</taxon>
        <taxon>Ascomycota</taxon>
        <taxon>Pezizomycotina</taxon>
        <taxon>Sordariomycetes</taxon>
        <taxon>Xylariomycetidae</taxon>
        <taxon>Amphisphaeriales</taxon>
        <taxon>Apiosporaceae</taxon>
        <taxon>Apiospora</taxon>
    </lineage>
</organism>
<gene>
    <name evidence="2" type="ORF">PG996_010652</name>
</gene>
<comment type="caution">
    <text evidence="2">The sequence shown here is derived from an EMBL/GenBank/DDBJ whole genome shotgun (WGS) entry which is preliminary data.</text>
</comment>
<feature type="compositionally biased region" description="Low complexity" evidence="1">
    <location>
        <begin position="40"/>
        <end position="54"/>
    </location>
</feature>
<feature type="compositionally biased region" description="Basic and acidic residues" evidence="1">
    <location>
        <begin position="56"/>
        <end position="80"/>
    </location>
</feature>
<evidence type="ECO:0000256" key="1">
    <source>
        <dbReference type="SAM" id="MobiDB-lite"/>
    </source>
</evidence>
<protein>
    <submittedName>
        <fullName evidence="2">Uncharacterized protein</fullName>
    </submittedName>
</protein>
<evidence type="ECO:0000313" key="3">
    <source>
        <dbReference type="Proteomes" id="UP001446871"/>
    </source>
</evidence>
<dbReference type="EMBL" id="JAQQWM010000006">
    <property type="protein sequence ID" value="KAK8060722.1"/>
    <property type="molecule type" value="Genomic_DNA"/>
</dbReference>
<dbReference type="Proteomes" id="UP001446871">
    <property type="component" value="Unassembled WGS sequence"/>
</dbReference>